<feature type="compositionally biased region" description="Basic residues" evidence="1">
    <location>
        <begin position="184"/>
        <end position="193"/>
    </location>
</feature>
<feature type="domain" description="PDZ" evidence="2">
    <location>
        <begin position="1"/>
        <end position="64"/>
    </location>
</feature>
<dbReference type="WBParaSite" id="maker-unitig_34305-snap-gene-0.2-mRNA-1">
    <property type="protein sequence ID" value="maker-unitig_34305-snap-gene-0.2-mRNA-1"/>
    <property type="gene ID" value="maker-unitig_34305-snap-gene-0.2"/>
</dbReference>
<dbReference type="InterPro" id="IPR036034">
    <property type="entry name" value="PDZ_sf"/>
</dbReference>
<sequence>MAINAVGVFREEIICGGLVFLDGQMRVGDVVLEVTAARLRKRKEATRLMEGGQGTVCLTVRRREPAGSRCPLPRRHSQSAERGLAGSSASPTATASAVLNSSKMSHSRSFDLLLTTPERGPESLWFEAAATALTLASQCQRGGQTAAARQSRLLAQLRQPPLRCLPLLSCRLVQQVPGRPPGTRSRRRSRPQRQRQSAAAPPLPARSSQPLPQQLARKFSVPAAFAVSAAAAEASSRRLCRAASGIRSISGHGSLMVADYAADSANPSGSPVAQTISRAAFWLFQALAALGGPAGAAPSSRALRPGRGCHHPGRGGAPPPQLPAGGRQTRLSRQICSTRRLTTTTILGRTAAESLKILRWCPRRRRARRGRRGRRRHHRGRRVNGRATAAAVAVSDGQQ</sequence>
<name>A0A1I8FGW2_9PLAT</name>
<dbReference type="InterPro" id="IPR001478">
    <property type="entry name" value="PDZ"/>
</dbReference>
<feature type="region of interest" description="Disordered" evidence="1">
    <location>
        <begin position="175"/>
        <end position="210"/>
    </location>
</feature>
<feature type="compositionally biased region" description="Basic residues" evidence="1">
    <location>
        <begin position="366"/>
        <end position="384"/>
    </location>
</feature>
<organism evidence="3 4">
    <name type="scientific">Macrostomum lignano</name>
    <dbReference type="NCBI Taxonomy" id="282301"/>
    <lineage>
        <taxon>Eukaryota</taxon>
        <taxon>Metazoa</taxon>
        <taxon>Spiralia</taxon>
        <taxon>Lophotrochozoa</taxon>
        <taxon>Platyhelminthes</taxon>
        <taxon>Rhabditophora</taxon>
        <taxon>Macrostomorpha</taxon>
        <taxon>Macrostomida</taxon>
        <taxon>Macrostomidae</taxon>
        <taxon>Macrostomum</taxon>
    </lineage>
</organism>
<evidence type="ECO:0000313" key="3">
    <source>
        <dbReference type="Proteomes" id="UP000095280"/>
    </source>
</evidence>
<dbReference type="Gene3D" id="2.30.42.10">
    <property type="match status" value="1"/>
</dbReference>
<accession>A0A1I8FGW2</accession>
<evidence type="ECO:0000256" key="1">
    <source>
        <dbReference type="SAM" id="MobiDB-lite"/>
    </source>
</evidence>
<dbReference type="PROSITE" id="PS50106">
    <property type="entry name" value="PDZ"/>
    <property type="match status" value="1"/>
</dbReference>
<feature type="compositionally biased region" description="Low complexity" evidence="1">
    <location>
        <begin position="194"/>
        <end position="210"/>
    </location>
</feature>
<protein>
    <submittedName>
        <fullName evidence="4">PDZ domain-containing protein</fullName>
    </submittedName>
</protein>
<evidence type="ECO:0000313" key="4">
    <source>
        <dbReference type="WBParaSite" id="maker-unitig_34305-snap-gene-0.2-mRNA-1"/>
    </source>
</evidence>
<dbReference type="Proteomes" id="UP000095280">
    <property type="component" value="Unplaced"/>
</dbReference>
<dbReference type="AlphaFoldDB" id="A0A1I8FGW2"/>
<keyword evidence="3" id="KW-1185">Reference proteome</keyword>
<feature type="region of interest" description="Disordered" evidence="1">
    <location>
        <begin position="366"/>
        <end position="399"/>
    </location>
</feature>
<feature type="region of interest" description="Disordered" evidence="1">
    <location>
        <begin position="66"/>
        <end position="101"/>
    </location>
</feature>
<dbReference type="SUPFAM" id="SSF50156">
    <property type="entry name" value="PDZ domain-like"/>
    <property type="match status" value="1"/>
</dbReference>
<feature type="compositionally biased region" description="Low complexity" evidence="1">
    <location>
        <begin position="294"/>
        <end position="306"/>
    </location>
</feature>
<feature type="region of interest" description="Disordered" evidence="1">
    <location>
        <begin position="294"/>
        <end position="332"/>
    </location>
</feature>
<evidence type="ECO:0000259" key="2">
    <source>
        <dbReference type="PROSITE" id="PS50106"/>
    </source>
</evidence>
<feature type="compositionally biased region" description="Low complexity" evidence="1">
    <location>
        <begin position="87"/>
        <end position="97"/>
    </location>
</feature>
<reference evidence="4" key="1">
    <citation type="submission" date="2016-11" db="UniProtKB">
        <authorList>
            <consortium name="WormBaseParasite"/>
        </authorList>
    </citation>
    <scope>IDENTIFICATION</scope>
</reference>
<proteinExistence type="predicted"/>